<dbReference type="GO" id="GO:0050661">
    <property type="term" value="F:NADP binding"/>
    <property type="evidence" value="ECO:0007669"/>
    <property type="project" value="InterPro"/>
</dbReference>
<dbReference type="Gene3D" id="3.40.50.720">
    <property type="entry name" value="NAD(P)-binding Rossmann-like Domain"/>
    <property type="match status" value="1"/>
</dbReference>
<name>A0A3D9SQL4_9ACTN</name>
<keyword evidence="6" id="KW-1185">Reference proteome</keyword>
<feature type="domain" description="6-phosphogluconate dehydrogenase NADP-binding" evidence="3">
    <location>
        <begin position="9"/>
        <end position="154"/>
    </location>
</feature>
<dbReference type="PIRSF" id="PIRSF000103">
    <property type="entry name" value="HIBADH"/>
    <property type="match status" value="1"/>
</dbReference>
<dbReference type="EMBL" id="QTTT01000001">
    <property type="protein sequence ID" value="REE97917.1"/>
    <property type="molecule type" value="Genomic_DNA"/>
</dbReference>
<dbReference type="InterPro" id="IPR015815">
    <property type="entry name" value="HIBADH-related"/>
</dbReference>
<comment type="similarity">
    <text evidence="1">Belongs to the HIBADH-related family.</text>
</comment>
<evidence type="ECO:0000256" key="2">
    <source>
        <dbReference type="ARBA" id="ARBA00023002"/>
    </source>
</evidence>
<dbReference type="InterPro" id="IPR048666">
    <property type="entry name" value="RedAm-like_C"/>
</dbReference>
<evidence type="ECO:0000313" key="6">
    <source>
        <dbReference type="Proteomes" id="UP000256661"/>
    </source>
</evidence>
<evidence type="ECO:0000259" key="3">
    <source>
        <dbReference type="Pfam" id="PF03446"/>
    </source>
</evidence>
<evidence type="ECO:0000259" key="4">
    <source>
        <dbReference type="Pfam" id="PF21761"/>
    </source>
</evidence>
<keyword evidence="2" id="KW-0560">Oxidoreductase</keyword>
<protein>
    <submittedName>
        <fullName evidence="5">3-hydroxyisobutyrate dehydrogenase-like beta-hydroxyacid dehydrogenase</fullName>
    </submittedName>
</protein>
<dbReference type="RefSeq" id="WP_116023439.1">
    <property type="nucleotide sequence ID" value="NZ_QTTT01000001.1"/>
</dbReference>
<dbReference type="AlphaFoldDB" id="A0A3D9SQL4"/>
<accession>A0A3D9SQL4</accession>
<evidence type="ECO:0000313" key="5">
    <source>
        <dbReference type="EMBL" id="REE97917.1"/>
    </source>
</evidence>
<dbReference type="Proteomes" id="UP000256661">
    <property type="component" value="Unassembled WGS sequence"/>
</dbReference>
<organism evidence="5 6">
    <name type="scientific">Thermomonospora umbrina</name>
    <dbReference type="NCBI Taxonomy" id="111806"/>
    <lineage>
        <taxon>Bacteria</taxon>
        <taxon>Bacillati</taxon>
        <taxon>Actinomycetota</taxon>
        <taxon>Actinomycetes</taxon>
        <taxon>Streptosporangiales</taxon>
        <taxon>Thermomonosporaceae</taxon>
        <taxon>Thermomonospora</taxon>
    </lineage>
</organism>
<sequence>MEPSEDVRVTVIGLNARGAALARVIASRGVAVTVWDDAEVSPIEGVVRVDSVRGAFTGVSLVLLCVDEYDSAERILGQAEPYITGTDVVNVTSGTSTRAEELAAWVHSRGGHYLDGALMAHPEHVGKPETVLVYSGSLEVFERHEPSLKLLGGATYLGEAPGAAALYDVAMLNFAWATLIGFLQSVVLLGTARIRAGTVTPLLTHWLSTTVTDVIDDYARQVDERHYPGDEEWLELDAPLMDHLLEATRARGLDTALPELIKSLTVQGIDAGHGRNSFASLAEILRGRSNGPS</sequence>
<dbReference type="GO" id="GO:0016491">
    <property type="term" value="F:oxidoreductase activity"/>
    <property type="evidence" value="ECO:0007669"/>
    <property type="project" value="UniProtKB-KW"/>
</dbReference>
<gene>
    <name evidence="5" type="ORF">DFJ69_3397</name>
</gene>
<dbReference type="OrthoDB" id="4535742at2"/>
<evidence type="ECO:0000256" key="1">
    <source>
        <dbReference type="ARBA" id="ARBA00009080"/>
    </source>
</evidence>
<proteinExistence type="inferred from homology"/>
<dbReference type="SUPFAM" id="SSF51735">
    <property type="entry name" value="NAD(P)-binding Rossmann-fold domains"/>
    <property type="match status" value="1"/>
</dbReference>
<dbReference type="InterPro" id="IPR006115">
    <property type="entry name" value="6PGDH_NADP-bd"/>
</dbReference>
<dbReference type="Gene3D" id="1.10.1040.10">
    <property type="entry name" value="N-(1-d-carboxylethyl)-l-norvaline Dehydrogenase, domain 2"/>
    <property type="match status" value="1"/>
</dbReference>
<feature type="domain" description="NADPH-dependent reductive aminase-like C-terminal" evidence="4">
    <location>
        <begin position="161"/>
        <end position="286"/>
    </location>
</feature>
<reference evidence="5 6" key="1">
    <citation type="submission" date="2018-08" db="EMBL/GenBank/DDBJ databases">
        <title>Sequencing the genomes of 1000 actinobacteria strains.</title>
        <authorList>
            <person name="Klenk H.-P."/>
        </authorList>
    </citation>
    <scope>NUCLEOTIDE SEQUENCE [LARGE SCALE GENOMIC DNA]</scope>
    <source>
        <strain evidence="5 6">DSM 43927</strain>
    </source>
</reference>
<dbReference type="Pfam" id="PF03446">
    <property type="entry name" value="NAD_binding_2"/>
    <property type="match status" value="1"/>
</dbReference>
<dbReference type="Pfam" id="PF21761">
    <property type="entry name" value="RedAm-like_C"/>
    <property type="match status" value="1"/>
</dbReference>
<dbReference type="InterPro" id="IPR013328">
    <property type="entry name" value="6PGD_dom2"/>
</dbReference>
<comment type="caution">
    <text evidence="5">The sequence shown here is derived from an EMBL/GenBank/DDBJ whole genome shotgun (WGS) entry which is preliminary data.</text>
</comment>
<dbReference type="InterPro" id="IPR036291">
    <property type="entry name" value="NAD(P)-bd_dom_sf"/>
</dbReference>